<accession>U4KKJ3</accession>
<evidence type="ECO:0000256" key="3">
    <source>
        <dbReference type="ARBA" id="ARBA00022448"/>
    </source>
</evidence>
<sequence>MEISVLFIAILTSISCSILGVFLVLRKMSMMIDAISHTVLLGIVIAFMFVADLSSPLLVVGATLMGLVTVFLTEFLVKTKRTTEDAATGVIFPLLFSLAIIIISKSYGGVHLDVDAVLLGKLELASFDQLVVNGVEIGPKLLYLMGGMLVINLVVTKLFFKEFKIVSFDSALAATLGFAPWIINYLLMTLVSLTAVSAFNAVGTVLVIALMIGPAITALLVTKNLSKTILLSVGIGIFDSVIGYVLAIYYDVSIAGMISTVILVVFLLVLVFEPKKGILTTVIRRKIQKNEFAVTTLLMHIRNHTLSQEASVETNVHEIYKELNWNKEYYNKCLNRAFNKQYITKESDLLRLTEIGDAYLKLKSKDFVR</sequence>
<evidence type="ECO:0000313" key="11">
    <source>
        <dbReference type="Proteomes" id="UP000032740"/>
    </source>
</evidence>
<feature type="transmembrane region" description="Helical" evidence="9">
    <location>
        <begin position="254"/>
        <end position="272"/>
    </location>
</feature>
<evidence type="ECO:0000256" key="8">
    <source>
        <dbReference type="RuleBase" id="RU003943"/>
    </source>
</evidence>
<comment type="similarity">
    <text evidence="2 8">Belongs to the ABC-3 integral membrane protein family.</text>
</comment>
<dbReference type="Gene3D" id="1.10.3470.10">
    <property type="entry name" value="ABC transporter involved in vitamin B12 uptake, BtuC"/>
    <property type="match status" value="1"/>
</dbReference>
<dbReference type="SUPFAM" id="SSF81345">
    <property type="entry name" value="ABC transporter involved in vitamin B12 uptake, BtuC"/>
    <property type="match status" value="1"/>
</dbReference>
<dbReference type="Proteomes" id="UP000032740">
    <property type="component" value="Chromosome"/>
</dbReference>
<dbReference type="PANTHER" id="PTHR30477:SF8">
    <property type="entry name" value="METAL TRANSPORT SYSTEM MEMBRANE PROTEIN CT_070-RELATED"/>
    <property type="match status" value="1"/>
</dbReference>
<feature type="transmembrane region" description="Helical" evidence="9">
    <location>
        <begin position="6"/>
        <end position="25"/>
    </location>
</feature>
<keyword evidence="11" id="KW-1185">Reference proteome</keyword>
<dbReference type="STRING" id="1318466.BN85405650"/>
<feature type="transmembrane region" description="Helical" evidence="9">
    <location>
        <begin position="201"/>
        <end position="221"/>
    </location>
</feature>
<keyword evidence="4" id="KW-1003">Cell membrane</keyword>
<feature type="transmembrane region" description="Helical" evidence="9">
    <location>
        <begin position="89"/>
        <end position="108"/>
    </location>
</feature>
<evidence type="ECO:0000313" key="10">
    <source>
        <dbReference type="EMBL" id="CCV64142.1"/>
    </source>
</evidence>
<dbReference type="Pfam" id="PF00950">
    <property type="entry name" value="ABC-3"/>
    <property type="match status" value="1"/>
</dbReference>
<comment type="subcellular location">
    <subcellularLocation>
        <location evidence="1 8">Cell membrane</location>
        <topology evidence="1 8">Multi-pass membrane protein</topology>
    </subcellularLocation>
</comment>
<dbReference type="InterPro" id="IPR001626">
    <property type="entry name" value="ABC_TroCD"/>
</dbReference>
<organism evidence="10 11">
    <name type="scientific">Alteracholeplasma palmae (strain ATCC 49389 / J233)</name>
    <name type="common">Acholeplasma palmae</name>
    <dbReference type="NCBI Taxonomy" id="1318466"/>
    <lineage>
        <taxon>Bacteria</taxon>
        <taxon>Bacillati</taxon>
        <taxon>Mycoplasmatota</taxon>
        <taxon>Mollicutes</taxon>
        <taxon>Acholeplasmatales</taxon>
        <taxon>Acholeplasmataceae</taxon>
        <taxon>Acholeplasma</taxon>
    </lineage>
</organism>
<feature type="transmembrane region" description="Helical" evidence="9">
    <location>
        <begin position="141"/>
        <end position="160"/>
    </location>
</feature>
<protein>
    <submittedName>
        <fullName evidence="10">Metal ion ABC transporter, permease protein</fullName>
    </submittedName>
</protein>
<evidence type="ECO:0000256" key="9">
    <source>
        <dbReference type="SAM" id="Phobius"/>
    </source>
</evidence>
<evidence type="ECO:0000256" key="4">
    <source>
        <dbReference type="ARBA" id="ARBA00022475"/>
    </source>
</evidence>
<evidence type="ECO:0000256" key="2">
    <source>
        <dbReference type="ARBA" id="ARBA00008034"/>
    </source>
</evidence>
<dbReference type="PANTHER" id="PTHR30477">
    <property type="entry name" value="ABC-TRANSPORTER METAL-BINDING PROTEIN"/>
    <property type="match status" value="1"/>
</dbReference>
<keyword evidence="3 8" id="KW-0813">Transport</keyword>
<reference evidence="10 11" key="1">
    <citation type="journal article" date="2013" name="J. Mol. Microbiol. Biotechnol.">
        <title>Analysis of the Complete Genomes of Acholeplasma brassicae , A. palmae and A. laidlawii and Their Comparison to the Obligate Parasites from ' Candidatus Phytoplasma'.</title>
        <authorList>
            <person name="Kube M."/>
            <person name="Siewert C."/>
            <person name="Migdoll A.M."/>
            <person name="Duduk B."/>
            <person name="Holz S."/>
            <person name="Rabus R."/>
            <person name="Seemuller E."/>
            <person name="Mitrovic J."/>
            <person name="Muller I."/>
            <person name="Buttner C."/>
            <person name="Reinhardt R."/>
        </authorList>
    </citation>
    <scope>NUCLEOTIDE SEQUENCE [LARGE SCALE GENOMIC DNA]</scope>
    <source>
        <strain evidence="10 11">J233</strain>
    </source>
</reference>
<evidence type="ECO:0000256" key="1">
    <source>
        <dbReference type="ARBA" id="ARBA00004651"/>
    </source>
</evidence>
<dbReference type="GO" id="GO:0055085">
    <property type="term" value="P:transmembrane transport"/>
    <property type="evidence" value="ECO:0007669"/>
    <property type="project" value="InterPro"/>
</dbReference>
<dbReference type="EMBL" id="FO681347">
    <property type="protein sequence ID" value="CCV64142.1"/>
    <property type="molecule type" value="Genomic_DNA"/>
</dbReference>
<feature type="transmembrane region" description="Helical" evidence="9">
    <location>
        <begin position="57"/>
        <end position="77"/>
    </location>
</feature>
<dbReference type="KEGG" id="apal:BN85405650"/>
<feature type="transmembrane region" description="Helical" evidence="9">
    <location>
        <begin position="228"/>
        <end position="248"/>
    </location>
</feature>
<keyword evidence="5 8" id="KW-0812">Transmembrane</keyword>
<name>U4KKJ3_ALTPJ</name>
<dbReference type="HOGENOM" id="CLU_028808_4_1_14"/>
<dbReference type="OrthoDB" id="9788905at2"/>
<keyword evidence="6 9" id="KW-1133">Transmembrane helix</keyword>
<feature type="transmembrane region" description="Helical" evidence="9">
    <location>
        <begin position="172"/>
        <end position="195"/>
    </location>
</feature>
<dbReference type="GO" id="GO:0010043">
    <property type="term" value="P:response to zinc ion"/>
    <property type="evidence" value="ECO:0007669"/>
    <property type="project" value="TreeGrafter"/>
</dbReference>
<dbReference type="RefSeq" id="WP_026657777.1">
    <property type="nucleotide sequence ID" value="NC_022538.1"/>
</dbReference>
<evidence type="ECO:0000256" key="7">
    <source>
        <dbReference type="ARBA" id="ARBA00023136"/>
    </source>
</evidence>
<keyword evidence="7 9" id="KW-0472">Membrane</keyword>
<evidence type="ECO:0000256" key="6">
    <source>
        <dbReference type="ARBA" id="ARBA00022989"/>
    </source>
</evidence>
<proteinExistence type="inferred from homology"/>
<evidence type="ECO:0000256" key="5">
    <source>
        <dbReference type="ARBA" id="ARBA00022692"/>
    </source>
</evidence>
<gene>
    <name evidence="10" type="ORF">BN85405650</name>
</gene>
<dbReference type="GO" id="GO:0043190">
    <property type="term" value="C:ATP-binding cassette (ABC) transporter complex"/>
    <property type="evidence" value="ECO:0007669"/>
    <property type="project" value="InterPro"/>
</dbReference>
<dbReference type="CDD" id="cd06550">
    <property type="entry name" value="TM_ABC_iron-siderophores_like"/>
    <property type="match status" value="1"/>
</dbReference>
<dbReference type="AlphaFoldDB" id="U4KKJ3"/>
<dbReference type="InterPro" id="IPR037294">
    <property type="entry name" value="ABC_BtuC-like"/>
</dbReference>
<feature type="transmembrane region" description="Helical" evidence="9">
    <location>
        <begin position="32"/>
        <end position="51"/>
    </location>
</feature>